<feature type="transmembrane region" description="Helical" evidence="1">
    <location>
        <begin position="126"/>
        <end position="149"/>
    </location>
</feature>
<dbReference type="AlphaFoldDB" id="A1HQB2"/>
<dbReference type="Pfam" id="PF09512">
    <property type="entry name" value="ThiW"/>
    <property type="match status" value="1"/>
</dbReference>
<dbReference type="OrthoDB" id="5516776at2"/>
<reference evidence="2 3" key="1">
    <citation type="submission" date="2007-01" db="EMBL/GenBank/DDBJ databases">
        <title>Annotation of the draft genome assembly of Thermosinus carboxydivorans Nor1.</title>
        <authorList>
            <consortium name="US DOE Joint Genome Institute (JGI-ORNL)"/>
            <person name="Larimer F."/>
            <person name="Land M."/>
            <person name="Hauser L."/>
        </authorList>
    </citation>
    <scope>NUCLEOTIDE SEQUENCE [LARGE SCALE GENOMIC DNA]</scope>
    <source>
        <strain evidence="2 3">Nor1</strain>
    </source>
</reference>
<keyword evidence="1" id="KW-0472">Membrane</keyword>
<evidence type="ECO:0000313" key="2">
    <source>
        <dbReference type="EMBL" id="EAX47720.1"/>
    </source>
</evidence>
<feature type="transmembrane region" description="Helical" evidence="1">
    <location>
        <begin position="35"/>
        <end position="53"/>
    </location>
</feature>
<keyword evidence="1" id="KW-1133">Transmembrane helix</keyword>
<protein>
    <submittedName>
        <fullName evidence="2">ThiW protein</fullName>
    </submittedName>
</protein>
<dbReference type="NCBIfam" id="TIGR02359">
    <property type="entry name" value="thiW"/>
    <property type="match status" value="1"/>
</dbReference>
<dbReference type="PIRSF" id="PIRSF024534">
    <property type="entry name" value="ThiW"/>
    <property type="match status" value="1"/>
</dbReference>
<reference evidence="2 3" key="2">
    <citation type="submission" date="2007-01" db="EMBL/GenBank/DDBJ databases">
        <title>Sequencing of the draft genome and assembly of Thermosinus carboxydivorans Nor1.</title>
        <authorList>
            <consortium name="US DOE Joint Genome Institute (JGI-PGF)"/>
            <person name="Copeland A."/>
            <person name="Lucas S."/>
            <person name="Lapidus A."/>
            <person name="Barry K."/>
            <person name="Glavina del Rio T."/>
            <person name="Dalin E."/>
            <person name="Tice H."/>
            <person name="Bruce D."/>
            <person name="Pitluck S."/>
            <person name="Richardson P."/>
        </authorList>
    </citation>
    <scope>NUCLEOTIDE SEQUENCE [LARGE SCALE GENOMIC DNA]</scope>
    <source>
        <strain evidence="2 3">Nor1</strain>
    </source>
</reference>
<keyword evidence="1" id="KW-0812">Transmembrane</keyword>
<feature type="transmembrane region" description="Helical" evidence="1">
    <location>
        <begin position="65"/>
        <end position="88"/>
    </location>
</feature>
<dbReference type="eggNOG" id="COG4732">
    <property type="taxonomic scope" value="Bacteria"/>
</dbReference>
<sequence length="166" mass="17358" precursor="true">MRLKKLTFTALFMAIGVLSAHVVYIPVGVAKCFPVQHAINVLLAVLLGTRYSVSAAFGISLLRNILGTGSLLAFPGSMIGAALAGILYQRTGHILGAVVGEVIGTGIIGALVAFPVAKYLIGSKVGAFFFVIPFFVSTAGGSIIAYLLYHTPVVKFFQEKLGSRAA</sequence>
<comment type="caution">
    <text evidence="2">The sequence shown here is derived from an EMBL/GenBank/DDBJ whole genome shotgun (WGS) entry which is preliminary data.</text>
</comment>
<dbReference type="EMBL" id="AAWL01000007">
    <property type="protein sequence ID" value="EAX47720.1"/>
    <property type="molecule type" value="Genomic_DNA"/>
</dbReference>
<gene>
    <name evidence="2" type="ORF">TcarDRAFT_1126</name>
</gene>
<accession>A1HQB2</accession>
<keyword evidence="3" id="KW-1185">Reference proteome</keyword>
<dbReference type="Gene3D" id="1.10.1760.20">
    <property type="match status" value="1"/>
</dbReference>
<dbReference type="Proteomes" id="UP000005139">
    <property type="component" value="Unassembled WGS sequence"/>
</dbReference>
<dbReference type="InterPro" id="IPR012652">
    <property type="entry name" value="ThiW"/>
</dbReference>
<organism evidence="2 3">
    <name type="scientific">Thermosinus carboxydivorans Nor1</name>
    <dbReference type="NCBI Taxonomy" id="401526"/>
    <lineage>
        <taxon>Bacteria</taxon>
        <taxon>Bacillati</taxon>
        <taxon>Bacillota</taxon>
        <taxon>Negativicutes</taxon>
        <taxon>Selenomonadales</taxon>
        <taxon>Sporomusaceae</taxon>
        <taxon>Thermosinus</taxon>
    </lineage>
</organism>
<evidence type="ECO:0000256" key="1">
    <source>
        <dbReference type="SAM" id="Phobius"/>
    </source>
</evidence>
<name>A1HQB2_9FIRM</name>
<dbReference type="RefSeq" id="WP_007289219.1">
    <property type="nucleotide sequence ID" value="NZ_AAWL01000007.1"/>
</dbReference>
<feature type="transmembrane region" description="Helical" evidence="1">
    <location>
        <begin position="94"/>
        <end position="114"/>
    </location>
</feature>
<evidence type="ECO:0000313" key="3">
    <source>
        <dbReference type="Proteomes" id="UP000005139"/>
    </source>
</evidence>
<proteinExistence type="predicted"/>